<organism evidence="2 3">
    <name type="scientific">Mucuna pruriens</name>
    <name type="common">Velvet bean</name>
    <name type="synonym">Dolichos pruriens</name>
    <dbReference type="NCBI Taxonomy" id="157652"/>
    <lineage>
        <taxon>Eukaryota</taxon>
        <taxon>Viridiplantae</taxon>
        <taxon>Streptophyta</taxon>
        <taxon>Embryophyta</taxon>
        <taxon>Tracheophyta</taxon>
        <taxon>Spermatophyta</taxon>
        <taxon>Magnoliopsida</taxon>
        <taxon>eudicotyledons</taxon>
        <taxon>Gunneridae</taxon>
        <taxon>Pentapetalae</taxon>
        <taxon>rosids</taxon>
        <taxon>fabids</taxon>
        <taxon>Fabales</taxon>
        <taxon>Fabaceae</taxon>
        <taxon>Papilionoideae</taxon>
        <taxon>50 kb inversion clade</taxon>
        <taxon>NPAAA clade</taxon>
        <taxon>indigoferoid/millettioid clade</taxon>
        <taxon>Phaseoleae</taxon>
        <taxon>Mucuna</taxon>
    </lineage>
</organism>
<sequence>MAFGKGPSSWLKLTSNTVRFFKSPISEGKHDRNALFIKMISFKLDMFPRLAGMQPWNLLLASTMTETGEFPKLSGRSKTKRLSLMKMASRSLSNNSLGTVPSNSLNLRSKNLSDGRRRTTSGNFPANLVQDLPAGQALPINAGHGADLGVIRRGSTVNSGVAAHVGSNPIGCLVARIRQNGLLPSLQGYISISETVIFESKRRVYAHIFSSVAELVSVVEKLALPNVHGFGVGEVPIA</sequence>
<evidence type="ECO:0000313" key="3">
    <source>
        <dbReference type="Proteomes" id="UP000257109"/>
    </source>
</evidence>
<evidence type="ECO:0000256" key="1">
    <source>
        <dbReference type="SAM" id="MobiDB-lite"/>
    </source>
</evidence>
<dbReference type="STRING" id="157652.A0A371EYE2"/>
<gene>
    <name evidence="2" type="ORF">CR513_49759</name>
</gene>
<keyword evidence="3" id="KW-1185">Reference proteome</keyword>
<evidence type="ECO:0000313" key="2">
    <source>
        <dbReference type="EMBL" id="RDX70943.1"/>
    </source>
</evidence>
<dbReference type="EMBL" id="QJKJ01011523">
    <property type="protein sequence ID" value="RDX70943.1"/>
    <property type="molecule type" value="Genomic_DNA"/>
</dbReference>
<feature type="non-terminal residue" evidence="2">
    <location>
        <position position="1"/>
    </location>
</feature>
<accession>A0A371EYE2</accession>
<protein>
    <submittedName>
        <fullName evidence="2">Uncharacterized protein</fullName>
    </submittedName>
</protein>
<dbReference type="OrthoDB" id="1504534at2759"/>
<proteinExistence type="predicted"/>
<name>A0A371EYE2_MUCPR</name>
<reference evidence="2" key="1">
    <citation type="submission" date="2018-05" db="EMBL/GenBank/DDBJ databases">
        <title>Draft genome of Mucuna pruriens seed.</title>
        <authorList>
            <person name="Nnadi N.E."/>
            <person name="Vos R."/>
            <person name="Hasami M.H."/>
            <person name="Devisetty U.K."/>
            <person name="Aguiy J.C."/>
        </authorList>
    </citation>
    <scope>NUCLEOTIDE SEQUENCE [LARGE SCALE GENOMIC DNA]</scope>
    <source>
        <strain evidence="2">JCA_2017</strain>
    </source>
</reference>
<feature type="region of interest" description="Disordered" evidence="1">
    <location>
        <begin position="99"/>
        <end position="124"/>
    </location>
</feature>
<dbReference type="Proteomes" id="UP000257109">
    <property type="component" value="Unassembled WGS sequence"/>
</dbReference>
<comment type="caution">
    <text evidence="2">The sequence shown here is derived from an EMBL/GenBank/DDBJ whole genome shotgun (WGS) entry which is preliminary data.</text>
</comment>
<dbReference type="AlphaFoldDB" id="A0A371EYE2"/>